<organism evidence="3 4">
    <name type="scientific">Sphagnum jensenii</name>
    <dbReference type="NCBI Taxonomy" id="128206"/>
    <lineage>
        <taxon>Eukaryota</taxon>
        <taxon>Viridiplantae</taxon>
        <taxon>Streptophyta</taxon>
        <taxon>Embryophyta</taxon>
        <taxon>Bryophyta</taxon>
        <taxon>Sphagnophytina</taxon>
        <taxon>Sphagnopsida</taxon>
        <taxon>Sphagnales</taxon>
        <taxon>Sphagnaceae</taxon>
        <taxon>Sphagnum</taxon>
    </lineage>
</organism>
<dbReference type="InterPro" id="IPR011032">
    <property type="entry name" value="GroES-like_sf"/>
</dbReference>
<evidence type="ECO:0000313" key="4">
    <source>
        <dbReference type="Proteomes" id="UP001497444"/>
    </source>
</evidence>
<dbReference type="InterPro" id="IPR020818">
    <property type="entry name" value="Chaperonin_GroES"/>
</dbReference>
<keyword evidence="2" id="KW-0472">Membrane</keyword>
<keyword evidence="4" id="KW-1185">Reference proteome</keyword>
<dbReference type="Proteomes" id="UP001497444">
    <property type="component" value="Chromosome 1"/>
</dbReference>
<dbReference type="PANTHER" id="PTHR10772:SF13">
    <property type="entry name" value="10 KDA CHAPERONIN 1, CHLOROPLASTIC-RELATED"/>
    <property type="match status" value="1"/>
</dbReference>
<reference evidence="3 4" key="1">
    <citation type="submission" date="2024-02" db="EMBL/GenBank/DDBJ databases">
        <authorList>
            <consortium name="ELIXIR-Norway"/>
            <consortium name="Elixir Norway"/>
        </authorList>
    </citation>
    <scope>NUCLEOTIDE SEQUENCE [LARGE SCALE GENOMIC DNA]</scope>
</reference>
<dbReference type="SMART" id="SM00883">
    <property type="entry name" value="Cpn10"/>
    <property type="match status" value="1"/>
</dbReference>
<gene>
    <name evidence="3" type="ORF">CSSPJE1EN1_LOCUS819</name>
</gene>
<sequence length="214" mass="22735">MVGFVQRKQRESANTRQREDLTKHAAIRIPFSCRIVLLRFPSFCTGFAMAAATAGALLYMPLSVRASAGALSPASASSSSSSSCSFIPSLTAAVPSGLRSGHSNARRFGQPRNSPIRALVQAVDLTKVVPQADRVLVRLGELPDKSAGGVLLPKSIAKFENYLVGEVISVGKEAAPIEKGQKVLFSDINAYEVNLGTAEKLCFCRVGDLLAVVE</sequence>
<dbReference type="PANTHER" id="PTHR10772">
    <property type="entry name" value="10 KDA HEAT SHOCK PROTEIN"/>
    <property type="match status" value="1"/>
</dbReference>
<evidence type="ECO:0000256" key="2">
    <source>
        <dbReference type="SAM" id="Phobius"/>
    </source>
</evidence>
<evidence type="ECO:0000256" key="1">
    <source>
        <dbReference type="ARBA" id="ARBA00023186"/>
    </source>
</evidence>
<accession>A0ABP0VNA5</accession>
<feature type="transmembrane region" description="Helical" evidence="2">
    <location>
        <begin position="36"/>
        <end position="60"/>
    </location>
</feature>
<dbReference type="CDD" id="cd00320">
    <property type="entry name" value="cpn10"/>
    <property type="match status" value="1"/>
</dbReference>
<proteinExistence type="predicted"/>
<name>A0ABP0VNA5_9BRYO</name>
<keyword evidence="2" id="KW-1133">Transmembrane helix</keyword>
<keyword evidence="1" id="KW-0143">Chaperone</keyword>
<evidence type="ECO:0000313" key="3">
    <source>
        <dbReference type="EMBL" id="CAK9255341.1"/>
    </source>
</evidence>
<dbReference type="Gene3D" id="2.30.33.40">
    <property type="entry name" value="GroES chaperonin"/>
    <property type="match status" value="1"/>
</dbReference>
<keyword evidence="2" id="KW-0812">Transmembrane</keyword>
<dbReference type="SUPFAM" id="SSF50129">
    <property type="entry name" value="GroES-like"/>
    <property type="match status" value="1"/>
</dbReference>
<dbReference type="Pfam" id="PF00166">
    <property type="entry name" value="Cpn10"/>
    <property type="match status" value="1"/>
</dbReference>
<protein>
    <submittedName>
        <fullName evidence="3">Uncharacterized protein</fullName>
    </submittedName>
</protein>
<dbReference type="EMBL" id="OZ020096">
    <property type="protein sequence ID" value="CAK9255341.1"/>
    <property type="molecule type" value="Genomic_DNA"/>
</dbReference>
<dbReference type="InterPro" id="IPR037124">
    <property type="entry name" value="Chaperonin_GroES_sf"/>
</dbReference>